<dbReference type="EMBL" id="JXQQ01000136">
    <property type="protein sequence ID" value="KIQ16151.1"/>
    <property type="molecule type" value="Genomic_DNA"/>
</dbReference>
<dbReference type="GO" id="GO:0016757">
    <property type="term" value="F:glycosyltransferase activity"/>
    <property type="evidence" value="ECO:0007669"/>
    <property type="project" value="UniProtKB-KW"/>
</dbReference>
<dbReference type="Gene3D" id="3.40.50.2020">
    <property type="match status" value="1"/>
</dbReference>
<dbReference type="CDD" id="cd06223">
    <property type="entry name" value="PRTases_typeI"/>
    <property type="match status" value="1"/>
</dbReference>
<dbReference type="InterPro" id="IPR051910">
    <property type="entry name" value="ComF/GntX_DNA_util-trans"/>
</dbReference>
<sequence>MFSHRALRPFTSLLAGLARLPSQCEVCRAWPSQPVCDACVARFAPPAARCGGCALPVPEGVARCGDCVLHPPPLDACLAACTYAWPWPDAIARFKFRGDAGWAGPFATLLRSAPWVEPALEQCDIVLPMPLAPGRLRERGFNQSLELARRMAPAKTDATLLLRTRETPAQSGLARADRLRNLRGAFAVEPLRADELRGKRTVLVDDVMTSGASLFAAAETLRLAGTAHITAVVLARTDPPR</sequence>
<gene>
    <name evidence="3" type="ORF">RT97_31635</name>
</gene>
<comment type="similarity">
    <text evidence="1">Belongs to the ComF/GntX family.</text>
</comment>
<feature type="domain" description="Phosphoribosyltransferase" evidence="2">
    <location>
        <begin position="191"/>
        <end position="236"/>
    </location>
</feature>
<dbReference type="SUPFAM" id="SSF53271">
    <property type="entry name" value="PRTase-like"/>
    <property type="match status" value="1"/>
</dbReference>
<evidence type="ECO:0000259" key="2">
    <source>
        <dbReference type="Pfam" id="PF00156"/>
    </source>
</evidence>
<name>A0A0D0L827_VARPD</name>
<comment type="caution">
    <text evidence="3">The sequence shown here is derived from an EMBL/GenBank/DDBJ whole genome shotgun (WGS) entry which is preliminary data.</text>
</comment>
<accession>A0A0D0L827</accession>
<dbReference type="AlphaFoldDB" id="A0A0D0L827"/>
<evidence type="ECO:0000256" key="1">
    <source>
        <dbReference type="ARBA" id="ARBA00008007"/>
    </source>
</evidence>
<dbReference type="InterPro" id="IPR000836">
    <property type="entry name" value="PRTase_dom"/>
</dbReference>
<keyword evidence="3" id="KW-0328">Glycosyltransferase</keyword>
<dbReference type="Pfam" id="PF00156">
    <property type="entry name" value="Pribosyltran"/>
    <property type="match status" value="1"/>
</dbReference>
<dbReference type="RefSeq" id="WP_042582819.1">
    <property type="nucleotide sequence ID" value="NZ_JXQQ01000136.1"/>
</dbReference>
<reference evidence="3 4" key="1">
    <citation type="submission" date="2014-12" db="EMBL/GenBank/DDBJ databases">
        <title>16Stimator: statistical estimation of ribosomal gene copy numbers from draft genome assemblies.</title>
        <authorList>
            <person name="Perisin M.A."/>
            <person name="Vetter M."/>
            <person name="Gilbert J.A."/>
            <person name="Bergelson J."/>
        </authorList>
    </citation>
    <scope>NUCLEOTIDE SEQUENCE [LARGE SCALE GENOMIC DNA]</scope>
    <source>
        <strain evidence="3 4">MEDvA23</strain>
    </source>
</reference>
<organism evidence="3 4">
    <name type="scientific">Variovorax paradoxus</name>
    <dbReference type="NCBI Taxonomy" id="34073"/>
    <lineage>
        <taxon>Bacteria</taxon>
        <taxon>Pseudomonadati</taxon>
        <taxon>Pseudomonadota</taxon>
        <taxon>Betaproteobacteria</taxon>
        <taxon>Burkholderiales</taxon>
        <taxon>Comamonadaceae</taxon>
        <taxon>Variovorax</taxon>
    </lineage>
</organism>
<protein>
    <submittedName>
        <fullName evidence="3">Phosphoribosyltransferase</fullName>
    </submittedName>
</protein>
<dbReference type="PANTHER" id="PTHR47505">
    <property type="entry name" value="DNA UTILIZATION PROTEIN YHGH"/>
    <property type="match status" value="1"/>
</dbReference>
<dbReference type="PANTHER" id="PTHR47505:SF1">
    <property type="entry name" value="DNA UTILIZATION PROTEIN YHGH"/>
    <property type="match status" value="1"/>
</dbReference>
<dbReference type="Proteomes" id="UP000032067">
    <property type="component" value="Unassembled WGS sequence"/>
</dbReference>
<dbReference type="OrthoDB" id="9793412at2"/>
<proteinExistence type="inferred from homology"/>
<evidence type="ECO:0000313" key="4">
    <source>
        <dbReference type="Proteomes" id="UP000032067"/>
    </source>
</evidence>
<evidence type="ECO:0000313" key="3">
    <source>
        <dbReference type="EMBL" id="KIQ16151.1"/>
    </source>
</evidence>
<dbReference type="InterPro" id="IPR029057">
    <property type="entry name" value="PRTase-like"/>
</dbReference>
<keyword evidence="3" id="KW-0808">Transferase</keyword>